<feature type="compositionally biased region" description="Basic and acidic residues" evidence="2">
    <location>
        <begin position="74"/>
        <end position="88"/>
    </location>
</feature>
<feature type="region of interest" description="Disordered" evidence="2">
    <location>
        <begin position="74"/>
        <end position="102"/>
    </location>
</feature>
<dbReference type="InterPro" id="IPR027417">
    <property type="entry name" value="P-loop_NTPase"/>
</dbReference>
<dbReference type="PANTHER" id="PTHR10039">
    <property type="entry name" value="AMELOGENIN"/>
    <property type="match status" value="1"/>
</dbReference>
<sequence>MSLRRVVRCLLCRGNDPVSPVDQPWVTRVSSDAEAVPLVGHQQDPVAAQTMNSSGSTPLPPSLNGEHLEAPIEHQQDHAPTRVSRSQEESTSLPPTSSHFHGHIQEANINTVGGNYFDNRQITNNHLRSDPASDPGLDAESRQLLDELGKKSALGAVANAEERAYAPRCLHETRTRVLNDLGEWSTAEGRWKDAKLLVLTGPAGHGKTAIMQSFAEQLLRRSRGTNVVLATFFFKSTIPDQSQARALVTTLAYQIAAKCPSIRHDIVAAIQNDVGIFSASLEDQMEHLLVNPIVNSQSVSLVGAVDGLDECKGDEAQSRVICLLHILSKIPNTRIVLASRPEFPIQSALEGGLSETLHIDLNKVYDASKDIRQFTWIRLLEIRDRLLPKLDRVSWPCEEDAEQIADYSSGQFILADTAMRYVDDRRYDPRERLKEVLALCGGASNPCRTTRPVAGRGSVRPLGVLDALFTGILERAARNAFPDLEPEQAVLELASLVWILIGLVPSRIKEASTFFQVYISLWVIEEALDRQSGDLRRELSDLHSLLDVPLDMCGRNKISAHHKSLLDFLEDPKRSGHLGNVTQVAEEWFNQAIKDHLSSLTVDDLKSLTLTQPTKPHILHHLHLLSNPETVIEGIDPKVWKALLCSLNAWETLLVKQWVHVDLSQGHLLWDFRDSKSLRMMDEASKRSLHDLLPGLENQGPQDPPPILDTDVELLLAAQDG</sequence>
<dbReference type="EMBL" id="QPFP01000075">
    <property type="protein sequence ID" value="TEB23619.1"/>
    <property type="molecule type" value="Genomic_DNA"/>
</dbReference>
<feature type="domain" description="NACHT" evidence="3">
    <location>
        <begin position="195"/>
        <end position="341"/>
    </location>
</feature>
<proteinExistence type="predicted"/>
<accession>A0A4Y7SQU4</accession>
<evidence type="ECO:0000256" key="1">
    <source>
        <dbReference type="ARBA" id="ARBA00022737"/>
    </source>
</evidence>
<dbReference type="STRING" id="71717.A0A4Y7SQU4"/>
<organism evidence="4 5">
    <name type="scientific">Coprinellus micaceus</name>
    <name type="common">Glistening ink-cap mushroom</name>
    <name type="synonym">Coprinus micaceus</name>
    <dbReference type="NCBI Taxonomy" id="71717"/>
    <lineage>
        <taxon>Eukaryota</taxon>
        <taxon>Fungi</taxon>
        <taxon>Dikarya</taxon>
        <taxon>Basidiomycota</taxon>
        <taxon>Agaricomycotina</taxon>
        <taxon>Agaricomycetes</taxon>
        <taxon>Agaricomycetidae</taxon>
        <taxon>Agaricales</taxon>
        <taxon>Agaricineae</taxon>
        <taxon>Psathyrellaceae</taxon>
        <taxon>Coprinellus</taxon>
    </lineage>
</organism>
<dbReference type="PROSITE" id="PS50837">
    <property type="entry name" value="NACHT"/>
    <property type="match status" value="1"/>
</dbReference>
<gene>
    <name evidence="4" type="ORF">FA13DRAFT_1403710</name>
</gene>
<evidence type="ECO:0000313" key="4">
    <source>
        <dbReference type="EMBL" id="TEB23619.1"/>
    </source>
</evidence>
<dbReference type="AlphaFoldDB" id="A0A4Y7SQU4"/>
<comment type="caution">
    <text evidence="4">The sequence shown here is derived from an EMBL/GenBank/DDBJ whole genome shotgun (WGS) entry which is preliminary data.</text>
</comment>
<evidence type="ECO:0000256" key="2">
    <source>
        <dbReference type="SAM" id="MobiDB-lite"/>
    </source>
</evidence>
<keyword evidence="1" id="KW-0677">Repeat</keyword>
<reference evidence="4 5" key="1">
    <citation type="journal article" date="2019" name="Nat. Ecol. Evol.">
        <title>Megaphylogeny resolves global patterns of mushroom evolution.</title>
        <authorList>
            <person name="Varga T."/>
            <person name="Krizsan K."/>
            <person name="Foldi C."/>
            <person name="Dima B."/>
            <person name="Sanchez-Garcia M."/>
            <person name="Sanchez-Ramirez S."/>
            <person name="Szollosi G.J."/>
            <person name="Szarkandi J.G."/>
            <person name="Papp V."/>
            <person name="Albert L."/>
            <person name="Andreopoulos W."/>
            <person name="Angelini C."/>
            <person name="Antonin V."/>
            <person name="Barry K.W."/>
            <person name="Bougher N.L."/>
            <person name="Buchanan P."/>
            <person name="Buyck B."/>
            <person name="Bense V."/>
            <person name="Catcheside P."/>
            <person name="Chovatia M."/>
            <person name="Cooper J."/>
            <person name="Damon W."/>
            <person name="Desjardin D."/>
            <person name="Finy P."/>
            <person name="Geml J."/>
            <person name="Haridas S."/>
            <person name="Hughes K."/>
            <person name="Justo A."/>
            <person name="Karasinski D."/>
            <person name="Kautmanova I."/>
            <person name="Kiss B."/>
            <person name="Kocsube S."/>
            <person name="Kotiranta H."/>
            <person name="LaButti K.M."/>
            <person name="Lechner B.E."/>
            <person name="Liimatainen K."/>
            <person name="Lipzen A."/>
            <person name="Lukacs Z."/>
            <person name="Mihaltcheva S."/>
            <person name="Morgado L.N."/>
            <person name="Niskanen T."/>
            <person name="Noordeloos M.E."/>
            <person name="Ohm R.A."/>
            <person name="Ortiz-Santana B."/>
            <person name="Ovrebo C."/>
            <person name="Racz N."/>
            <person name="Riley R."/>
            <person name="Savchenko A."/>
            <person name="Shiryaev A."/>
            <person name="Soop K."/>
            <person name="Spirin V."/>
            <person name="Szebenyi C."/>
            <person name="Tomsovsky M."/>
            <person name="Tulloss R.E."/>
            <person name="Uehling J."/>
            <person name="Grigoriev I.V."/>
            <person name="Vagvolgyi C."/>
            <person name="Papp T."/>
            <person name="Martin F.M."/>
            <person name="Miettinen O."/>
            <person name="Hibbett D.S."/>
            <person name="Nagy L.G."/>
        </authorList>
    </citation>
    <scope>NUCLEOTIDE SEQUENCE [LARGE SCALE GENOMIC DNA]</scope>
    <source>
        <strain evidence="4 5">FP101781</strain>
    </source>
</reference>
<feature type="compositionally biased region" description="Polar residues" evidence="2">
    <location>
        <begin position="89"/>
        <end position="99"/>
    </location>
</feature>
<dbReference type="OrthoDB" id="3068236at2759"/>
<dbReference type="Proteomes" id="UP000298030">
    <property type="component" value="Unassembled WGS sequence"/>
</dbReference>
<evidence type="ECO:0000313" key="5">
    <source>
        <dbReference type="Proteomes" id="UP000298030"/>
    </source>
</evidence>
<keyword evidence="5" id="KW-1185">Reference proteome</keyword>
<dbReference type="SUPFAM" id="SSF52540">
    <property type="entry name" value="P-loop containing nucleoside triphosphate hydrolases"/>
    <property type="match status" value="1"/>
</dbReference>
<dbReference type="Pfam" id="PF24883">
    <property type="entry name" value="NPHP3_N"/>
    <property type="match status" value="1"/>
</dbReference>
<name>A0A4Y7SQU4_COPMI</name>
<dbReference type="Gene3D" id="3.40.50.300">
    <property type="entry name" value="P-loop containing nucleotide triphosphate hydrolases"/>
    <property type="match status" value="1"/>
</dbReference>
<evidence type="ECO:0000259" key="3">
    <source>
        <dbReference type="PROSITE" id="PS50837"/>
    </source>
</evidence>
<dbReference type="InterPro" id="IPR007111">
    <property type="entry name" value="NACHT_NTPase"/>
</dbReference>
<protein>
    <recommendedName>
        <fullName evidence="3">NACHT domain-containing protein</fullName>
    </recommendedName>
</protein>
<dbReference type="InterPro" id="IPR056884">
    <property type="entry name" value="NPHP3-like_N"/>
</dbReference>
<dbReference type="PANTHER" id="PTHR10039:SF17">
    <property type="entry name" value="FUNGAL STAND N-TERMINAL GOODBYE DOMAIN-CONTAINING PROTEIN-RELATED"/>
    <property type="match status" value="1"/>
</dbReference>